<dbReference type="InterPro" id="IPR036388">
    <property type="entry name" value="WH-like_DNA-bd_sf"/>
</dbReference>
<sequence>MGNNKPDGLLYLFEELLSGHVINKKEAAEELEVSTKTIERYINNIKDYLYERSRIEEVVYSREKGGYILQPKEESKLCNQDILVIAKVLLESKGFSKKEIRRLIQKLINFCSSYDRIYIKEIISNDLDKYISPNHNKDLINTIWQLSMAAKCQRKLKIRYHKPENNEKFIDKFSTLVVYPQEVVFSEHYFYLVAFIEGKNLDYPTIYKLDEIEDYKILKEGFKVDYKNRLEQVEFRNLLKNTYAGGINTPQYKYEAE</sequence>
<evidence type="ECO:0000313" key="2">
    <source>
        <dbReference type="EMBL" id="PRR77954.1"/>
    </source>
</evidence>
<organism evidence="2 3">
    <name type="scientific">Clostridium liquoris</name>
    <dbReference type="NCBI Taxonomy" id="1289519"/>
    <lineage>
        <taxon>Bacteria</taxon>
        <taxon>Bacillati</taxon>
        <taxon>Bacillota</taxon>
        <taxon>Clostridia</taxon>
        <taxon>Eubacteriales</taxon>
        <taxon>Clostridiaceae</taxon>
        <taxon>Clostridium</taxon>
    </lineage>
</organism>
<proteinExistence type="predicted"/>
<comment type="caution">
    <text evidence="2">The sequence shown here is derived from an EMBL/GenBank/DDBJ whole genome shotgun (WGS) entry which is preliminary data.</text>
</comment>
<accession>A0A2T0B227</accession>
<evidence type="ECO:0000313" key="3">
    <source>
        <dbReference type="Proteomes" id="UP000239706"/>
    </source>
</evidence>
<dbReference type="InterPro" id="IPR026881">
    <property type="entry name" value="WYL_dom"/>
</dbReference>
<evidence type="ECO:0000259" key="1">
    <source>
        <dbReference type="Pfam" id="PF13280"/>
    </source>
</evidence>
<dbReference type="EMBL" id="PVXO01000054">
    <property type="protein sequence ID" value="PRR77954.1"/>
    <property type="molecule type" value="Genomic_DNA"/>
</dbReference>
<protein>
    <recommendedName>
        <fullName evidence="1">WYL domain-containing protein</fullName>
    </recommendedName>
</protein>
<dbReference type="Proteomes" id="UP000239706">
    <property type="component" value="Unassembled WGS sequence"/>
</dbReference>
<dbReference type="AlphaFoldDB" id="A0A2T0B227"/>
<dbReference type="PANTHER" id="PTHR34580:SF1">
    <property type="entry name" value="PROTEIN PAFC"/>
    <property type="match status" value="1"/>
</dbReference>
<dbReference type="PROSITE" id="PS52050">
    <property type="entry name" value="WYL"/>
    <property type="match status" value="1"/>
</dbReference>
<feature type="domain" description="WYL" evidence="1">
    <location>
        <begin position="145"/>
        <end position="216"/>
    </location>
</feature>
<dbReference type="InterPro" id="IPR051534">
    <property type="entry name" value="CBASS_pafABC_assoc_protein"/>
</dbReference>
<name>A0A2T0B227_9CLOT</name>
<dbReference type="Pfam" id="PF13280">
    <property type="entry name" value="WYL"/>
    <property type="match status" value="1"/>
</dbReference>
<dbReference type="RefSeq" id="WP_106064128.1">
    <property type="nucleotide sequence ID" value="NZ_PVXO01000054.1"/>
</dbReference>
<dbReference type="Gene3D" id="1.10.10.10">
    <property type="entry name" value="Winged helix-like DNA-binding domain superfamily/Winged helix DNA-binding domain"/>
    <property type="match status" value="1"/>
</dbReference>
<gene>
    <name evidence="2" type="ORF">CLLI_20490</name>
</gene>
<dbReference type="OrthoDB" id="86031at2"/>
<dbReference type="PANTHER" id="PTHR34580">
    <property type="match status" value="1"/>
</dbReference>
<keyword evidence="3" id="KW-1185">Reference proteome</keyword>
<reference evidence="2 3" key="1">
    <citation type="submission" date="2018-03" db="EMBL/GenBank/DDBJ databases">
        <title>Genome sequence of Clostridium liquoris DSM 100320.</title>
        <authorList>
            <person name="Poehlein A."/>
            <person name="Daniel R."/>
        </authorList>
    </citation>
    <scope>NUCLEOTIDE SEQUENCE [LARGE SCALE GENOMIC DNA]</scope>
    <source>
        <strain evidence="2 3">DSM 100320</strain>
    </source>
</reference>